<accession>A0A1V2I5F9</accession>
<evidence type="ECO:0000313" key="1">
    <source>
        <dbReference type="EMBL" id="ONH26367.1"/>
    </source>
</evidence>
<gene>
    <name evidence="1" type="ORF">BL253_24525</name>
</gene>
<dbReference type="SUPFAM" id="SSF140453">
    <property type="entry name" value="EsxAB dimer-like"/>
    <property type="match status" value="1"/>
</dbReference>
<dbReference type="InterPro" id="IPR010310">
    <property type="entry name" value="T7SS_ESAT-6-like"/>
</dbReference>
<comment type="caution">
    <text evidence="1">The sequence shown here is derived from an EMBL/GenBank/DDBJ whole genome shotgun (WGS) entry which is preliminary data.</text>
</comment>
<proteinExistence type="predicted"/>
<keyword evidence="2" id="KW-1185">Reference proteome</keyword>
<sequence length="98" mass="10549">MANIHVDYEAIRGTATALSRAQTDMENQLTTLKTMIDQLVTSGFITDQASGRFQTAYTNWDTGTRQAITGLEGMSKFLTEAVTQHESLDTSLSSAAGG</sequence>
<evidence type="ECO:0000313" key="2">
    <source>
        <dbReference type="Proteomes" id="UP000188929"/>
    </source>
</evidence>
<dbReference type="EMBL" id="MOMC01000051">
    <property type="protein sequence ID" value="ONH26367.1"/>
    <property type="molecule type" value="Genomic_DNA"/>
</dbReference>
<name>A0A1V2I5F9_9ACTN</name>
<dbReference type="Pfam" id="PF06013">
    <property type="entry name" value="WXG100"/>
    <property type="match status" value="1"/>
</dbReference>
<organism evidence="1 2">
    <name type="scientific">Pseudofrankia asymbiotica</name>
    <dbReference type="NCBI Taxonomy" id="1834516"/>
    <lineage>
        <taxon>Bacteria</taxon>
        <taxon>Bacillati</taxon>
        <taxon>Actinomycetota</taxon>
        <taxon>Actinomycetes</taxon>
        <taxon>Frankiales</taxon>
        <taxon>Frankiaceae</taxon>
        <taxon>Pseudofrankia</taxon>
    </lineage>
</organism>
<protein>
    <submittedName>
        <fullName evidence="1">Type VII secretion protein</fullName>
    </submittedName>
</protein>
<dbReference type="AlphaFoldDB" id="A0A1V2I5F9"/>
<reference evidence="2" key="1">
    <citation type="submission" date="2016-10" db="EMBL/GenBank/DDBJ databases">
        <title>Frankia sp. NRRL B-16386 Genome sequencing.</title>
        <authorList>
            <person name="Ghodhbane-Gtari F."/>
            <person name="Swanson E."/>
            <person name="Gueddou A."/>
            <person name="Hezbri K."/>
            <person name="Ktari K."/>
            <person name="Nouioui I."/>
            <person name="Morris K."/>
            <person name="Simpson S."/>
            <person name="Abebe-Akele F."/>
            <person name="Thomas K."/>
            <person name="Gtari M."/>
            <person name="Tisa L.S."/>
        </authorList>
    </citation>
    <scope>NUCLEOTIDE SEQUENCE [LARGE SCALE GENOMIC DNA]</scope>
    <source>
        <strain evidence="2">NRRL B-16386</strain>
    </source>
</reference>
<dbReference type="Gene3D" id="1.10.287.1060">
    <property type="entry name" value="ESAT-6-like"/>
    <property type="match status" value="1"/>
</dbReference>
<dbReference type="Proteomes" id="UP000188929">
    <property type="component" value="Unassembled WGS sequence"/>
</dbReference>
<dbReference type="InterPro" id="IPR036689">
    <property type="entry name" value="ESAT-6-like_sf"/>
</dbReference>
<dbReference type="RefSeq" id="WP_076819599.1">
    <property type="nucleotide sequence ID" value="NZ_MOMC01000051.1"/>
</dbReference>
<dbReference type="STRING" id="1834516.BL253_24525"/>
<dbReference type="OrthoDB" id="3268062at2"/>